<dbReference type="EMBL" id="WHJF01000274">
    <property type="protein sequence ID" value="NHZ67098.1"/>
    <property type="molecule type" value="Genomic_DNA"/>
</dbReference>
<evidence type="ECO:0000313" key="2">
    <source>
        <dbReference type="Proteomes" id="UP000610594"/>
    </source>
</evidence>
<reference evidence="1 2" key="1">
    <citation type="submission" date="2019-10" db="EMBL/GenBank/DDBJ databases">
        <title>Taxonomy of Antarctic Massilia spp.: description of Massilia rubra sp. nov., Massilia aquatica sp. nov., Massilia mucilaginosa sp. nov., Massilia frigida sp. nov. isolated from streams, lakes and regoliths.</title>
        <authorList>
            <person name="Holochova P."/>
            <person name="Sedlacek I."/>
            <person name="Kralova S."/>
            <person name="Maslanova I."/>
            <person name="Busse H.-J."/>
            <person name="Stankova E."/>
            <person name="Vrbovska V."/>
            <person name="Kovarovic V."/>
            <person name="Bartak M."/>
            <person name="Svec P."/>
            <person name="Pantucek R."/>
        </authorList>
    </citation>
    <scope>NUCLEOTIDE SEQUENCE [LARGE SCALE GENOMIC DNA]</scope>
    <source>
        <strain evidence="1 2">CCM 8694</strain>
    </source>
</reference>
<comment type="caution">
    <text evidence="1">The sequence shown here is derived from an EMBL/GenBank/DDBJ whole genome shotgun (WGS) entry which is preliminary data.</text>
</comment>
<dbReference type="InterPro" id="IPR025968">
    <property type="entry name" value="YwqJ_deaminase"/>
</dbReference>
<keyword evidence="2" id="KW-1185">Reference proteome</keyword>
<organism evidence="1 2">
    <name type="scientific">Massilia genomosp. 1</name>
    <dbReference type="NCBI Taxonomy" id="2609280"/>
    <lineage>
        <taxon>Bacteria</taxon>
        <taxon>Pseudomonadati</taxon>
        <taxon>Pseudomonadota</taxon>
        <taxon>Betaproteobacteria</taxon>
        <taxon>Burkholderiales</taxon>
        <taxon>Oxalobacteraceae</taxon>
        <taxon>Telluria group</taxon>
        <taxon>Massilia</taxon>
    </lineage>
</organism>
<dbReference type="Proteomes" id="UP000610594">
    <property type="component" value="Unassembled WGS sequence"/>
</dbReference>
<dbReference type="Pfam" id="PF14431">
    <property type="entry name" value="YwqJ-deaminase"/>
    <property type="match status" value="1"/>
</dbReference>
<protein>
    <submittedName>
        <fullName evidence="1">Uncharacterized protein</fullName>
    </submittedName>
</protein>
<proteinExistence type="predicted"/>
<sequence length="58" mass="6415">MYHEIDRINPALYDPSKLTVVTYRLMPGPEQGLPFVACPNCASILPPEAYIPTGRLGQ</sequence>
<name>A0ABX0N3Y0_9BURK</name>
<gene>
    <name evidence="1" type="ORF">F1735_33390</name>
</gene>
<evidence type="ECO:0000313" key="1">
    <source>
        <dbReference type="EMBL" id="NHZ67098.1"/>
    </source>
</evidence>
<accession>A0ABX0N3Y0</accession>